<evidence type="ECO:0000313" key="6">
    <source>
        <dbReference type="EMBL" id="QEX15008.1"/>
    </source>
</evidence>
<evidence type="ECO:0000256" key="4">
    <source>
        <dbReference type="ARBA" id="ARBA00023163"/>
    </source>
</evidence>
<dbReference type="Gene3D" id="3.40.50.1360">
    <property type="match status" value="1"/>
</dbReference>
<gene>
    <name evidence="6" type="ORF">FRZ44_02880</name>
</gene>
<organism evidence="6 7">
    <name type="scientific">Hypericibacter terrae</name>
    <dbReference type="NCBI Taxonomy" id="2602015"/>
    <lineage>
        <taxon>Bacteria</taxon>
        <taxon>Pseudomonadati</taxon>
        <taxon>Pseudomonadota</taxon>
        <taxon>Alphaproteobacteria</taxon>
        <taxon>Rhodospirillales</taxon>
        <taxon>Dongiaceae</taxon>
        <taxon>Hypericibacter</taxon>
    </lineage>
</organism>
<dbReference type="Pfam" id="PF00455">
    <property type="entry name" value="DeoRC"/>
    <property type="match status" value="1"/>
</dbReference>
<dbReference type="SUPFAM" id="SSF100950">
    <property type="entry name" value="NagB/RpiA/CoA transferase-like"/>
    <property type="match status" value="1"/>
</dbReference>
<protein>
    <submittedName>
        <fullName evidence="6">DeoR family transcriptional regulator</fullName>
    </submittedName>
</protein>
<dbReference type="InterPro" id="IPR018356">
    <property type="entry name" value="Tscrpt_reg_HTH_DeoR_CS"/>
</dbReference>
<evidence type="ECO:0000256" key="3">
    <source>
        <dbReference type="ARBA" id="ARBA00023125"/>
    </source>
</evidence>
<dbReference type="GO" id="GO:0003677">
    <property type="term" value="F:DNA binding"/>
    <property type="evidence" value="ECO:0007669"/>
    <property type="project" value="UniProtKB-KW"/>
</dbReference>
<keyword evidence="2" id="KW-0805">Transcription regulation</keyword>
<dbReference type="RefSeq" id="WP_151175507.1">
    <property type="nucleotide sequence ID" value="NZ_CP042906.1"/>
</dbReference>
<dbReference type="PRINTS" id="PR00037">
    <property type="entry name" value="HTHLACR"/>
</dbReference>
<reference evidence="6 7" key="1">
    <citation type="submission" date="2019-08" db="EMBL/GenBank/DDBJ databases">
        <title>Hyperibacter terrae gen. nov., sp. nov. and Hyperibacter viscosus sp. nov., two new members in the family Rhodospirillaceae isolated from the rhizosphere of Hypericum perforatum.</title>
        <authorList>
            <person name="Noviana Z."/>
        </authorList>
    </citation>
    <scope>NUCLEOTIDE SEQUENCE [LARGE SCALE GENOMIC DNA]</scope>
    <source>
        <strain evidence="6 7">R5913</strain>
    </source>
</reference>
<dbReference type="OrthoDB" id="9814815at2"/>
<dbReference type="KEGG" id="htq:FRZ44_02880"/>
<dbReference type="InterPro" id="IPR014036">
    <property type="entry name" value="DeoR-like_C"/>
</dbReference>
<dbReference type="SUPFAM" id="SSF46785">
    <property type="entry name" value="Winged helix' DNA-binding domain"/>
    <property type="match status" value="1"/>
</dbReference>
<dbReference type="InterPro" id="IPR050313">
    <property type="entry name" value="Carb_Metab_HTH_regulators"/>
</dbReference>
<feature type="domain" description="HTH deoR-type" evidence="5">
    <location>
        <begin position="3"/>
        <end position="58"/>
    </location>
</feature>
<dbReference type="InterPro" id="IPR036390">
    <property type="entry name" value="WH_DNA-bd_sf"/>
</dbReference>
<dbReference type="PROSITE" id="PS51000">
    <property type="entry name" value="HTH_DEOR_2"/>
    <property type="match status" value="1"/>
</dbReference>
<keyword evidence="1" id="KW-0678">Repressor</keyword>
<dbReference type="SMART" id="SM00420">
    <property type="entry name" value="HTH_DEOR"/>
    <property type="match status" value="1"/>
</dbReference>
<dbReference type="SMART" id="SM01134">
    <property type="entry name" value="DeoRC"/>
    <property type="match status" value="1"/>
</dbReference>
<dbReference type="AlphaFoldDB" id="A0A5J6MCF9"/>
<evidence type="ECO:0000259" key="5">
    <source>
        <dbReference type="PROSITE" id="PS51000"/>
    </source>
</evidence>
<dbReference type="PANTHER" id="PTHR30363:SF4">
    <property type="entry name" value="GLYCEROL-3-PHOSPHATE REGULON REPRESSOR"/>
    <property type="match status" value="1"/>
</dbReference>
<evidence type="ECO:0000256" key="1">
    <source>
        <dbReference type="ARBA" id="ARBA00022491"/>
    </source>
</evidence>
<dbReference type="InterPro" id="IPR036388">
    <property type="entry name" value="WH-like_DNA-bd_sf"/>
</dbReference>
<dbReference type="Proteomes" id="UP000326202">
    <property type="component" value="Chromosome"/>
</dbReference>
<evidence type="ECO:0000313" key="7">
    <source>
        <dbReference type="Proteomes" id="UP000326202"/>
    </source>
</evidence>
<accession>A0A5J6MCF9</accession>
<keyword evidence="7" id="KW-1185">Reference proteome</keyword>
<dbReference type="PROSITE" id="PS00894">
    <property type="entry name" value="HTH_DEOR_1"/>
    <property type="match status" value="1"/>
</dbReference>
<dbReference type="InterPro" id="IPR037171">
    <property type="entry name" value="NagB/RpiA_transferase-like"/>
</dbReference>
<name>A0A5J6MCF9_9PROT</name>
<keyword evidence="4" id="KW-0804">Transcription</keyword>
<dbReference type="Pfam" id="PF08220">
    <property type="entry name" value="HTH_DeoR"/>
    <property type="match status" value="1"/>
</dbReference>
<sequence length="256" mass="27979">MLAEERQNQILSMVNSRGSVSITEIQRKLKVSRETVRRDLLLLAERNRLRKTHGGALSLERNEPEIEVRQVTNVEGKRAMGRLAASLVPDGASVILASGTTMQSVADALLVREGLTIFTNSISSCSKLVGHNKNRVYMLGGEVQPANGATLGRDATTMLTHYFADFVFVGAGAISPAGWLMDYTREEGELHSLMLQSARTPVVVADHTKFNRYAPVRVDNFDKVTHLVTDRRPDPATAATLANLPLELLVVGSENS</sequence>
<proteinExistence type="predicted"/>
<keyword evidence="3" id="KW-0238">DNA-binding</keyword>
<dbReference type="PANTHER" id="PTHR30363">
    <property type="entry name" value="HTH-TYPE TRANSCRIPTIONAL REGULATOR SRLR-RELATED"/>
    <property type="match status" value="1"/>
</dbReference>
<evidence type="ECO:0000256" key="2">
    <source>
        <dbReference type="ARBA" id="ARBA00023015"/>
    </source>
</evidence>
<dbReference type="GO" id="GO:0003700">
    <property type="term" value="F:DNA-binding transcription factor activity"/>
    <property type="evidence" value="ECO:0007669"/>
    <property type="project" value="InterPro"/>
</dbReference>
<dbReference type="EMBL" id="CP042906">
    <property type="protein sequence ID" value="QEX15008.1"/>
    <property type="molecule type" value="Genomic_DNA"/>
</dbReference>
<dbReference type="InterPro" id="IPR001034">
    <property type="entry name" value="DeoR_HTH"/>
</dbReference>
<dbReference type="Gene3D" id="1.10.10.10">
    <property type="entry name" value="Winged helix-like DNA-binding domain superfamily/Winged helix DNA-binding domain"/>
    <property type="match status" value="1"/>
</dbReference>